<accession>A0A4U1JD67</accession>
<dbReference type="Proteomes" id="UP000309215">
    <property type="component" value="Unassembled WGS sequence"/>
</dbReference>
<dbReference type="InterPro" id="IPR025841">
    <property type="entry name" value="CP_ATPgrasp_2"/>
</dbReference>
<evidence type="ECO:0000259" key="2">
    <source>
        <dbReference type="Pfam" id="PF14403"/>
    </source>
</evidence>
<proteinExistence type="predicted"/>
<dbReference type="InterPro" id="IPR016450">
    <property type="entry name" value="UCP005522"/>
</dbReference>
<dbReference type="PANTHER" id="PTHR34595">
    <property type="entry name" value="BLR5612 PROTEIN"/>
    <property type="match status" value="1"/>
</dbReference>
<gene>
    <name evidence="3" type="ORF">E8A74_15165</name>
</gene>
<dbReference type="SUPFAM" id="SSF56059">
    <property type="entry name" value="Glutathione synthetase ATP-binding domain-like"/>
    <property type="match status" value="1"/>
</dbReference>
<organism evidence="3 4">
    <name type="scientific">Polyangium fumosum</name>
    <dbReference type="NCBI Taxonomy" id="889272"/>
    <lineage>
        <taxon>Bacteria</taxon>
        <taxon>Pseudomonadati</taxon>
        <taxon>Myxococcota</taxon>
        <taxon>Polyangia</taxon>
        <taxon>Polyangiales</taxon>
        <taxon>Polyangiaceae</taxon>
        <taxon>Polyangium</taxon>
    </lineage>
</organism>
<feature type="domain" description="Circularly permuted ATP-grasp type 2" evidence="2">
    <location>
        <begin position="87"/>
        <end position="465"/>
    </location>
</feature>
<reference evidence="3 4" key="1">
    <citation type="submission" date="2019-04" db="EMBL/GenBank/DDBJ databases">
        <authorList>
            <person name="Li Y."/>
            <person name="Wang J."/>
        </authorList>
    </citation>
    <scope>NUCLEOTIDE SEQUENCE [LARGE SCALE GENOMIC DNA]</scope>
    <source>
        <strain evidence="3 4">DSM 14668</strain>
    </source>
</reference>
<evidence type="ECO:0000313" key="3">
    <source>
        <dbReference type="EMBL" id="TKD08619.1"/>
    </source>
</evidence>
<dbReference type="RefSeq" id="WP_136929715.1">
    <property type="nucleotide sequence ID" value="NZ_SSMQ01000013.1"/>
</dbReference>
<dbReference type="AlphaFoldDB" id="A0A4U1JD67"/>
<name>A0A4U1JD67_9BACT</name>
<dbReference type="Gene3D" id="3.40.50.11290">
    <property type="match status" value="1"/>
</dbReference>
<dbReference type="PIRSF" id="PIRSF005522">
    <property type="entry name" value="UCP005522"/>
    <property type="match status" value="1"/>
</dbReference>
<sequence>MAEEPLPSSLFSGYPSAPGTYDELVEPGGPLRLPFRRALTPLASASPDAITRWQALAERALLNQGVTFSVYADSRGTEKIFPFCLVPRLVSAEDFSHVERGLEQRVRALGMFLDDVYGEQRILAEDPLLRDLVLGAKHHLPMLRGLRPLGGVRIHVAGIDLVRGPDGVFRVLEDNLRTPSGVSYVLENRIVSKRVLPKVFEEARVHPVEHYPARLSEVLRSVSPAPHDDTYAVVLTPGPYNSAYFEHSFLARTMGLELVEPADLYVDDDRVFLRTTRGPRRVHVIYRRIDDAFLDPEAFRPDSLLGVRGLVRAYAKGHVALANALGNGVADDKAVYAFVPQMIRFYLAEEPILAQVHTFVCARDEDLRYVKDHLDRLVVKSVDEAGGYGMLMGPTASAAERDAFRRRIEAEPRRFVAQERLELSTCPTWNGATNALVPRRVDLRPYVLTSPAGPWVLPGGLSRVALVPGSYVVNSSQGGGSKDTWVLKGTDPGRTDR</sequence>
<dbReference type="Gene3D" id="3.30.1490.270">
    <property type="match status" value="1"/>
</dbReference>
<evidence type="ECO:0000256" key="1">
    <source>
        <dbReference type="SAM" id="MobiDB-lite"/>
    </source>
</evidence>
<keyword evidence="4" id="KW-1185">Reference proteome</keyword>
<dbReference type="InterPro" id="IPR051680">
    <property type="entry name" value="ATP-dep_Glu-Cys_Ligase-2"/>
</dbReference>
<dbReference type="EMBL" id="SSMQ01000013">
    <property type="protein sequence ID" value="TKD08619.1"/>
    <property type="molecule type" value="Genomic_DNA"/>
</dbReference>
<feature type="region of interest" description="Disordered" evidence="1">
    <location>
        <begin position="475"/>
        <end position="497"/>
    </location>
</feature>
<dbReference type="PANTHER" id="PTHR34595:SF7">
    <property type="entry name" value="SLL1039 PROTEIN"/>
    <property type="match status" value="1"/>
</dbReference>
<evidence type="ECO:0000313" key="4">
    <source>
        <dbReference type="Proteomes" id="UP000309215"/>
    </source>
</evidence>
<dbReference type="OrthoDB" id="9804079at2"/>
<protein>
    <submittedName>
        <fullName evidence="3">Circularly permuted type 2 ATP-grasp protein</fullName>
    </submittedName>
</protein>
<comment type="caution">
    <text evidence="3">The sequence shown here is derived from an EMBL/GenBank/DDBJ whole genome shotgun (WGS) entry which is preliminary data.</text>
</comment>
<dbReference type="Pfam" id="PF14403">
    <property type="entry name" value="CP_ATPgrasp_2"/>
    <property type="match status" value="1"/>
</dbReference>